<evidence type="ECO:0000256" key="8">
    <source>
        <dbReference type="SAM" id="Phobius"/>
    </source>
</evidence>
<keyword evidence="6" id="KW-0813">Transport</keyword>
<dbReference type="Pfam" id="PF06965">
    <property type="entry name" value="Na_H_antiport_1"/>
    <property type="match status" value="1"/>
</dbReference>
<feature type="transmembrane region" description="Helical" evidence="8">
    <location>
        <begin position="33"/>
        <end position="52"/>
    </location>
</feature>
<feature type="region of interest" description="Disordered" evidence="7">
    <location>
        <begin position="66"/>
        <end position="86"/>
    </location>
</feature>
<keyword evidence="5 8" id="KW-0472">Membrane</keyword>
<keyword evidence="3 8" id="KW-0812">Transmembrane</keyword>
<protein>
    <submittedName>
        <fullName evidence="9">Na+/H+ antiporter NhaA type</fullName>
    </submittedName>
</protein>
<evidence type="ECO:0000256" key="1">
    <source>
        <dbReference type="ARBA" id="ARBA00004429"/>
    </source>
</evidence>
<evidence type="ECO:0000256" key="4">
    <source>
        <dbReference type="ARBA" id="ARBA00022989"/>
    </source>
</evidence>
<dbReference type="GO" id="GO:0005886">
    <property type="term" value="C:plasma membrane"/>
    <property type="evidence" value="ECO:0007669"/>
    <property type="project" value="UniProtKB-SubCell"/>
</dbReference>
<evidence type="ECO:0000256" key="5">
    <source>
        <dbReference type="ARBA" id="ARBA00023136"/>
    </source>
</evidence>
<accession>A0A378FXH4</accession>
<dbReference type="AlphaFoldDB" id="A0A378FXH4"/>
<evidence type="ECO:0000313" key="9">
    <source>
        <dbReference type="EMBL" id="STW48873.1"/>
    </source>
</evidence>
<dbReference type="PANTHER" id="PTHR30341">
    <property type="entry name" value="SODIUM ION/PROTON ANTIPORTER NHAA-RELATED"/>
    <property type="match status" value="1"/>
</dbReference>
<sequence>MAVGILCGIGFTMSIFIATLAFGSVDPALINWAKLGILIGSVLSAVVGYLILRQRRDGYSPRGITFLQESPSGSPGHYQEEKHVTY</sequence>
<dbReference type="Proteomes" id="UP000255167">
    <property type="component" value="Unassembled WGS sequence"/>
</dbReference>
<evidence type="ECO:0000256" key="2">
    <source>
        <dbReference type="ARBA" id="ARBA00022475"/>
    </source>
</evidence>
<keyword evidence="2" id="KW-1003">Cell membrane</keyword>
<dbReference type="PANTHER" id="PTHR30341:SF0">
    <property type="entry name" value="NA(+)_H(+) ANTIPORTER NHAA"/>
    <property type="match status" value="1"/>
</dbReference>
<keyword evidence="6" id="KW-0406">Ion transport</keyword>
<evidence type="ECO:0000256" key="7">
    <source>
        <dbReference type="SAM" id="MobiDB-lite"/>
    </source>
</evidence>
<dbReference type="InterPro" id="IPR004670">
    <property type="entry name" value="NhaA"/>
</dbReference>
<evidence type="ECO:0000256" key="3">
    <source>
        <dbReference type="ARBA" id="ARBA00022692"/>
    </source>
</evidence>
<reference evidence="9 10" key="1">
    <citation type="submission" date="2018-06" db="EMBL/GenBank/DDBJ databases">
        <authorList>
            <consortium name="Pathogen Informatics"/>
            <person name="Doyle S."/>
        </authorList>
    </citation>
    <scope>NUCLEOTIDE SEQUENCE [LARGE SCALE GENOMIC DNA]</scope>
    <source>
        <strain evidence="9 10">NCTC9617</strain>
    </source>
</reference>
<dbReference type="EMBL" id="UGNC01000005">
    <property type="protein sequence ID" value="STW48873.1"/>
    <property type="molecule type" value="Genomic_DNA"/>
</dbReference>
<keyword evidence="6" id="KW-0739">Sodium transport</keyword>
<dbReference type="GO" id="GO:0015385">
    <property type="term" value="F:sodium:proton antiporter activity"/>
    <property type="evidence" value="ECO:0007669"/>
    <property type="project" value="TreeGrafter"/>
</dbReference>
<gene>
    <name evidence="9" type="primary">nhaA_1</name>
    <name evidence="9" type="ORF">NCTC9617_05485</name>
</gene>
<dbReference type="GO" id="GO:0006885">
    <property type="term" value="P:regulation of pH"/>
    <property type="evidence" value="ECO:0007669"/>
    <property type="project" value="InterPro"/>
</dbReference>
<evidence type="ECO:0000256" key="6">
    <source>
        <dbReference type="ARBA" id="ARBA00023201"/>
    </source>
</evidence>
<dbReference type="InterPro" id="IPR023171">
    <property type="entry name" value="Na/H_antiporter_dom_sf"/>
</dbReference>
<keyword evidence="6" id="KW-0915">Sodium</keyword>
<evidence type="ECO:0000313" key="10">
    <source>
        <dbReference type="Proteomes" id="UP000255167"/>
    </source>
</evidence>
<keyword evidence="4 8" id="KW-1133">Transmembrane helix</keyword>
<organism evidence="9 10">
    <name type="scientific">Klebsiella pneumoniae</name>
    <dbReference type="NCBI Taxonomy" id="573"/>
    <lineage>
        <taxon>Bacteria</taxon>
        <taxon>Pseudomonadati</taxon>
        <taxon>Pseudomonadota</taxon>
        <taxon>Gammaproteobacteria</taxon>
        <taxon>Enterobacterales</taxon>
        <taxon>Enterobacteriaceae</taxon>
        <taxon>Klebsiella/Raoultella group</taxon>
        <taxon>Klebsiella</taxon>
        <taxon>Klebsiella pneumoniae complex</taxon>
    </lineage>
</organism>
<name>A0A378FXH4_KLEPN</name>
<comment type="subcellular location">
    <subcellularLocation>
        <location evidence="1">Cell inner membrane</location>
        <topology evidence="1">Multi-pass membrane protein</topology>
    </subcellularLocation>
</comment>
<proteinExistence type="predicted"/>
<dbReference type="Gene3D" id="1.20.1530.10">
    <property type="entry name" value="Na+/H+ antiporter like domain"/>
    <property type="match status" value="1"/>
</dbReference>